<sequence>MRATVPVEHSGSGDCEAHERLETNKGFCNDGYCRWCVGVRAGSEVSFSEGRSMKGRRFSRRQGLLVTMADESGQRMYVKIAHIKGVNRQRNLAINSAFTEPYYLIQQTYASHHQVLIVFSMGLEHK</sequence>
<dbReference type="EMBL" id="JACGWO010000004">
    <property type="protein sequence ID" value="KAK4428314.1"/>
    <property type="molecule type" value="Genomic_DNA"/>
</dbReference>
<keyword evidence="2" id="KW-1185">Reference proteome</keyword>
<comment type="caution">
    <text evidence="1">The sequence shown here is derived from an EMBL/GenBank/DDBJ whole genome shotgun (WGS) entry which is preliminary data.</text>
</comment>
<organism evidence="1 2">
    <name type="scientific">Sesamum alatum</name>
    <dbReference type="NCBI Taxonomy" id="300844"/>
    <lineage>
        <taxon>Eukaryota</taxon>
        <taxon>Viridiplantae</taxon>
        <taxon>Streptophyta</taxon>
        <taxon>Embryophyta</taxon>
        <taxon>Tracheophyta</taxon>
        <taxon>Spermatophyta</taxon>
        <taxon>Magnoliopsida</taxon>
        <taxon>eudicotyledons</taxon>
        <taxon>Gunneridae</taxon>
        <taxon>Pentapetalae</taxon>
        <taxon>asterids</taxon>
        <taxon>lamiids</taxon>
        <taxon>Lamiales</taxon>
        <taxon>Pedaliaceae</taxon>
        <taxon>Sesamum</taxon>
    </lineage>
</organism>
<reference evidence="1" key="2">
    <citation type="journal article" date="2024" name="Plant">
        <title>Genomic evolution and insights into agronomic trait innovations of Sesamum species.</title>
        <authorList>
            <person name="Miao H."/>
            <person name="Wang L."/>
            <person name="Qu L."/>
            <person name="Liu H."/>
            <person name="Sun Y."/>
            <person name="Le M."/>
            <person name="Wang Q."/>
            <person name="Wei S."/>
            <person name="Zheng Y."/>
            <person name="Lin W."/>
            <person name="Duan Y."/>
            <person name="Cao H."/>
            <person name="Xiong S."/>
            <person name="Wang X."/>
            <person name="Wei L."/>
            <person name="Li C."/>
            <person name="Ma Q."/>
            <person name="Ju M."/>
            <person name="Zhao R."/>
            <person name="Li G."/>
            <person name="Mu C."/>
            <person name="Tian Q."/>
            <person name="Mei H."/>
            <person name="Zhang T."/>
            <person name="Gao T."/>
            <person name="Zhang H."/>
        </authorList>
    </citation>
    <scope>NUCLEOTIDE SEQUENCE</scope>
    <source>
        <strain evidence="1">3651</strain>
    </source>
</reference>
<protein>
    <submittedName>
        <fullName evidence="1">Uncharacterized protein</fullName>
    </submittedName>
</protein>
<name>A0AAE2CNE9_9LAMI</name>
<accession>A0AAE2CNE9</accession>
<dbReference type="Proteomes" id="UP001293254">
    <property type="component" value="Unassembled WGS sequence"/>
</dbReference>
<evidence type="ECO:0000313" key="1">
    <source>
        <dbReference type="EMBL" id="KAK4428314.1"/>
    </source>
</evidence>
<dbReference type="AlphaFoldDB" id="A0AAE2CNE9"/>
<gene>
    <name evidence="1" type="ORF">Salat_1131000</name>
</gene>
<evidence type="ECO:0000313" key="2">
    <source>
        <dbReference type="Proteomes" id="UP001293254"/>
    </source>
</evidence>
<reference evidence="1" key="1">
    <citation type="submission" date="2020-06" db="EMBL/GenBank/DDBJ databases">
        <authorList>
            <person name="Li T."/>
            <person name="Hu X."/>
            <person name="Zhang T."/>
            <person name="Song X."/>
            <person name="Zhang H."/>
            <person name="Dai N."/>
            <person name="Sheng W."/>
            <person name="Hou X."/>
            <person name="Wei L."/>
        </authorList>
    </citation>
    <scope>NUCLEOTIDE SEQUENCE</scope>
    <source>
        <strain evidence="1">3651</strain>
        <tissue evidence="1">Leaf</tissue>
    </source>
</reference>
<proteinExistence type="predicted"/>